<dbReference type="AlphaFoldDB" id="A0A5R9EFN6"/>
<gene>
    <name evidence="3" type="ORF">FEF34_37785</name>
</gene>
<keyword evidence="2" id="KW-0812">Transmembrane</keyword>
<feature type="compositionally biased region" description="Low complexity" evidence="1">
    <location>
        <begin position="10"/>
        <end position="21"/>
    </location>
</feature>
<comment type="caution">
    <text evidence="3">The sequence shown here is derived from an EMBL/GenBank/DDBJ whole genome shotgun (WGS) entry which is preliminary data.</text>
</comment>
<keyword evidence="2" id="KW-1133">Transmembrane helix</keyword>
<keyword evidence="2" id="KW-0472">Membrane</keyword>
<organism evidence="3 4">
    <name type="scientific">Streptomyces marianii</name>
    <dbReference type="NCBI Taxonomy" id="1817406"/>
    <lineage>
        <taxon>Bacteria</taxon>
        <taxon>Bacillati</taxon>
        <taxon>Actinomycetota</taxon>
        <taxon>Actinomycetes</taxon>
        <taxon>Kitasatosporales</taxon>
        <taxon>Streptomycetaceae</taxon>
        <taxon>Streptomyces</taxon>
    </lineage>
</organism>
<reference evidence="3 4" key="1">
    <citation type="submission" date="2019-05" db="EMBL/GenBank/DDBJ databases">
        <title>Streptomyces marianii sp. nov., a novel marine actinomycete from southern coast of India.</title>
        <authorList>
            <person name="Iniyan A.M."/>
            <person name="Wink J."/>
            <person name="Ramprasad E."/>
            <person name="Ramana C.V."/>
            <person name="Bunk B."/>
            <person name="Sproer C."/>
            <person name="Joseph F.-J.R.S."/>
            <person name="Vincent S.G.P."/>
        </authorList>
    </citation>
    <scope>NUCLEOTIDE SEQUENCE [LARGE SCALE GENOMIC DNA]</scope>
    <source>
        <strain evidence="3 4">ICN19</strain>
    </source>
</reference>
<feature type="transmembrane region" description="Helical" evidence="2">
    <location>
        <begin position="89"/>
        <end position="109"/>
    </location>
</feature>
<proteinExistence type="predicted"/>
<evidence type="ECO:0000313" key="3">
    <source>
        <dbReference type="EMBL" id="TLQ47897.1"/>
    </source>
</evidence>
<dbReference type="Proteomes" id="UP000305921">
    <property type="component" value="Unassembled WGS sequence"/>
</dbReference>
<feature type="transmembrane region" description="Helical" evidence="2">
    <location>
        <begin position="63"/>
        <end position="83"/>
    </location>
</feature>
<protein>
    <recommendedName>
        <fullName evidence="5">DUF3040 domain-containing protein</fullName>
    </recommendedName>
</protein>
<evidence type="ECO:0000256" key="2">
    <source>
        <dbReference type="SAM" id="Phobius"/>
    </source>
</evidence>
<evidence type="ECO:0008006" key="5">
    <source>
        <dbReference type="Google" id="ProtNLM"/>
    </source>
</evidence>
<evidence type="ECO:0000313" key="4">
    <source>
        <dbReference type="Proteomes" id="UP000305921"/>
    </source>
</evidence>
<accession>A0A5R9EFN6</accession>
<name>A0A5R9EFN6_9ACTN</name>
<dbReference type="EMBL" id="VAWE01000001">
    <property type="protein sequence ID" value="TLQ47897.1"/>
    <property type="molecule type" value="Genomic_DNA"/>
</dbReference>
<feature type="region of interest" description="Disordered" evidence="1">
    <location>
        <begin position="1"/>
        <end position="21"/>
    </location>
</feature>
<evidence type="ECO:0000256" key="1">
    <source>
        <dbReference type="SAM" id="MobiDB-lite"/>
    </source>
</evidence>
<sequence>MQMLREDSGTPEGQPQPTPQEWEQHMAGIAARAALLDDEEEFTDCEEVVDTGRPEGRDELLRGILWASAAAVVILTGLVFAFVSIATTAGVTTGAVVGICTLLLAWFRLKGASARHGRSMPGGPAVVFGLLQRHPR</sequence>
<dbReference type="RefSeq" id="WP_138057172.1">
    <property type="nucleotide sequence ID" value="NZ_VAWE01000001.1"/>
</dbReference>
<keyword evidence="4" id="KW-1185">Reference proteome</keyword>